<keyword evidence="2" id="KW-1185">Reference proteome</keyword>
<dbReference type="OrthoDB" id="1731530at2759"/>
<evidence type="ECO:0000313" key="2">
    <source>
        <dbReference type="Proteomes" id="UP000541444"/>
    </source>
</evidence>
<gene>
    <name evidence="1" type="ORF">GIB67_038260</name>
</gene>
<sequence length="148" mass="16528">MMHSVYAFPDSTVLGFLSLPKKTSKNYRGFPKRQSALVFQSSKKLLGDCAFPSSGRLSIHGKVNHNSANASLLKTEKAAVTTIDEDTDNIGIMGLDPGLEPYKDHLRYRSKKYVEQKKLIEEHEGSLEQFAQGQISISLTSQNFTSFR</sequence>
<dbReference type="Proteomes" id="UP000541444">
    <property type="component" value="Unassembled WGS sequence"/>
</dbReference>
<proteinExistence type="predicted"/>
<evidence type="ECO:0000313" key="1">
    <source>
        <dbReference type="EMBL" id="KAF6157792.1"/>
    </source>
</evidence>
<dbReference type="AlphaFoldDB" id="A0A7J7MSL2"/>
<name>A0A7J7MSL2_9MAGN</name>
<reference evidence="1 2" key="1">
    <citation type="journal article" date="2020" name="IScience">
        <title>Genome Sequencing of the Endangered Kingdonia uniflora (Circaeasteraceae, Ranunculales) Reveals Potential Mechanisms of Evolutionary Specialization.</title>
        <authorList>
            <person name="Sun Y."/>
            <person name="Deng T."/>
            <person name="Zhang A."/>
            <person name="Moore M.J."/>
            <person name="Landis J.B."/>
            <person name="Lin N."/>
            <person name="Zhang H."/>
            <person name="Zhang X."/>
            <person name="Huang J."/>
            <person name="Zhang X."/>
            <person name="Sun H."/>
            <person name="Wang H."/>
        </authorList>
    </citation>
    <scope>NUCLEOTIDE SEQUENCE [LARGE SCALE GENOMIC DNA]</scope>
    <source>
        <strain evidence="1">TB1705</strain>
        <tissue evidence="1">Leaf</tissue>
    </source>
</reference>
<protein>
    <submittedName>
        <fullName evidence="1">Uncharacterized protein</fullName>
    </submittedName>
</protein>
<comment type="caution">
    <text evidence="1">The sequence shown here is derived from an EMBL/GenBank/DDBJ whole genome shotgun (WGS) entry which is preliminary data.</text>
</comment>
<dbReference type="EMBL" id="JACGCM010001259">
    <property type="protein sequence ID" value="KAF6157792.1"/>
    <property type="molecule type" value="Genomic_DNA"/>
</dbReference>
<dbReference type="Gene3D" id="3.20.20.80">
    <property type="entry name" value="Glycosidases"/>
    <property type="match status" value="1"/>
</dbReference>
<accession>A0A7J7MSL2</accession>
<organism evidence="1 2">
    <name type="scientific">Kingdonia uniflora</name>
    <dbReference type="NCBI Taxonomy" id="39325"/>
    <lineage>
        <taxon>Eukaryota</taxon>
        <taxon>Viridiplantae</taxon>
        <taxon>Streptophyta</taxon>
        <taxon>Embryophyta</taxon>
        <taxon>Tracheophyta</taxon>
        <taxon>Spermatophyta</taxon>
        <taxon>Magnoliopsida</taxon>
        <taxon>Ranunculales</taxon>
        <taxon>Circaeasteraceae</taxon>
        <taxon>Kingdonia</taxon>
    </lineage>
</organism>